<dbReference type="InterPro" id="IPR026870">
    <property type="entry name" value="Zinc_ribbon_dom"/>
</dbReference>
<dbReference type="RefSeq" id="WP_040411342.1">
    <property type="nucleotide sequence ID" value="NZ_JAWRJJ010000269.1"/>
</dbReference>
<sequence>MVCPKCGAQLSDEMIFCNQCGEQIRPGGKRAWGKFILLFILFLVIAGVGAYTYYIRNVKPVQMSAEAFDQAHLYENQNEYRKAFDYYSMVIPEDEQNFQSAQDRIAELNVRFDANKMAAIGYMVLKQAGYVNNRLELTDIKVNVEQRKMTCRIDGIGFVISRQSLDDADYHPSIKSETDDYYITEFKAVFVENGFLTSELNSIRQDTSNTFFMIEELSTKGELVRDELMEEYIDSYQNTGELPLFSGNI</sequence>
<evidence type="ECO:0000313" key="4">
    <source>
        <dbReference type="Proteomes" id="UP000283880"/>
    </source>
</evidence>
<comment type="caution">
    <text evidence="3">The sequence shown here is derived from an EMBL/GenBank/DDBJ whole genome shotgun (WGS) entry which is preliminary data.</text>
</comment>
<proteinExistence type="predicted"/>
<dbReference type="EMBL" id="QSBM01000023">
    <property type="protein sequence ID" value="RGX23879.1"/>
    <property type="molecule type" value="Genomic_DNA"/>
</dbReference>
<dbReference type="AlphaFoldDB" id="A0A413F8T0"/>
<keyword evidence="1" id="KW-1133">Transmembrane helix</keyword>
<evidence type="ECO:0000259" key="2">
    <source>
        <dbReference type="Pfam" id="PF13240"/>
    </source>
</evidence>
<feature type="domain" description="Zinc-ribbon" evidence="2">
    <location>
        <begin position="3"/>
        <end position="22"/>
    </location>
</feature>
<dbReference type="Proteomes" id="UP000283880">
    <property type="component" value="Unassembled WGS sequence"/>
</dbReference>
<name>A0A413F8T0_9FIRM</name>
<organism evidence="3 4">
    <name type="scientific">Enterocloster asparagiformis</name>
    <dbReference type="NCBI Taxonomy" id="333367"/>
    <lineage>
        <taxon>Bacteria</taxon>
        <taxon>Bacillati</taxon>
        <taxon>Bacillota</taxon>
        <taxon>Clostridia</taxon>
        <taxon>Lachnospirales</taxon>
        <taxon>Lachnospiraceae</taxon>
        <taxon>Enterocloster</taxon>
    </lineage>
</organism>
<evidence type="ECO:0000256" key="1">
    <source>
        <dbReference type="SAM" id="Phobius"/>
    </source>
</evidence>
<reference evidence="3 4" key="1">
    <citation type="submission" date="2018-08" db="EMBL/GenBank/DDBJ databases">
        <title>A genome reference for cultivated species of the human gut microbiota.</title>
        <authorList>
            <person name="Zou Y."/>
            <person name="Xue W."/>
            <person name="Luo G."/>
        </authorList>
    </citation>
    <scope>NUCLEOTIDE SEQUENCE [LARGE SCALE GENOMIC DNA]</scope>
    <source>
        <strain evidence="3 4">AF04-15</strain>
    </source>
</reference>
<accession>A0A413F8T0</accession>
<dbReference type="OrthoDB" id="9788327at2"/>
<evidence type="ECO:0000313" key="3">
    <source>
        <dbReference type="EMBL" id="RGX23879.1"/>
    </source>
</evidence>
<feature type="transmembrane region" description="Helical" evidence="1">
    <location>
        <begin position="35"/>
        <end position="54"/>
    </location>
</feature>
<keyword evidence="1" id="KW-0812">Transmembrane</keyword>
<protein>
    <submittedName>
        <fullName evidence="3">Zinc ribbon domain-containing protein</fullName>
    </submittedName>
</protein>
<gene>
    <name evidence="3" type="ORF">DWV29_23900</name>
</gene>
<keyword evidence="1" id="KW-0472">Membrane</keyword>
<dbReference type="Pfam" id="PF13240">
    <property type="entry name" value="Zn_Ribbon_1"/>
    <property type="match status" value="1"/>
</dbReference>